<accession>A0ABS8LGD4</accession>
<dbReference type="Proteomes" id="UP001430605">
    <property type="component" value="Unassembled WGS sequence"/>
</dbReference>
<comment type="caution">
    <text evidence="1">The sequence shown here is derived from an EMBL/GenBank/DDBJ whole genome shotgun (WGS) entry which is preliminary data.</text>
</comment>
<name>A0ABS8LGD4_XANEU</name>
<evidence type="ECO:0000313" key="2">
    <source>
        <dbReference type="Proteomes" id="UP001430605"/>
    </source>
</evidence>
<protein>
    <submittedName>
        <fullName evidence="1">Uncharacterized protein</fullName>
    </submittedName>
</protein>
<dbReference type="EMBL" id="JAJIUS010000001">
    <property type="protein sequence ID" value="MCC8633415.1"/>
    <property type="molecule type" value="Genomic_DNA"/>
</dbReference>
<sequence length="135" mass="15127">MQTAIERAQNYYQQNQTVEVSDALLNDLAYLYASEAFGDQAAADEFAEHAGDRYRLDAMRLDFCHCCMAVNSALHLVDQAEYEALLPLLELAGSEQLAADLRRYVLRKLATDAAELADDLPTFNARIDLAIRHCI</sequence>
<gene>
    <name evidence="1" type="ORF">LN463_00010</name>
</gene>
<evidence type="ECO:0000313" key="1">
    <source>
        <dbReference type="EMBL" id="MCC8633415.1"/>
    </source>
</evidence>
<proteinExistence type="predicted"/>
<keyword evidence="2" id="KW-1185">Reference proteome</keyword>
<dbReference type="RefSeq" id="WP_228995638.1">
    <property type="nucleotide sequence ID" value="NZ_JAJIUS010000001.1"/>
</dbReference>
<reference evidence="1" key="1">
    <citation type="submission" date="2021-11" db="EMBL/GenBank/DDBJ databases">
        <title>Genome resources and taxonomic validation of 89 Xanthomonas strains.</title>
        <authorList>
            <person name="Tambong J.T."/>
        </authorList>
    </citation>
    <scope>NUCLEOTIDE SEQUENCE</scope>
    <source>
        <strain evidence="1">Xv 72</strain>
    </source>
</reference>
<organism evidence="1 2">
    <name type="scientific">Xanthomonas euvesicatoria pv. euvesicatoria</name>
    <dbReference type="NCBI Taxonomy" id="2753541"/>
    <lineage>
        <taxon>Bacteria</taxon>
        <taxon>Pseudomonadati</taxon>
        <taxon>Pseudomonadota</taxon>
        <taxon>Gammaproteobacteria</taxon>
        <taxon>Lysobacterales</taxon>
        <taxon>Lysobacteraceae</taxon>
        <taxon>Xanthomonas</taxon>
    </lineage>
</organism>